<proteinExistence type="predicted"/>
<feature type="transmembrane region" description="Helical" evidence="1">
    <location>
        <begin position="27"/>
        <end position="50"/>
    </location>
</feature>
<keyword evidence="1" id="KW-0812">Transmembrane</keyword>
<comment type="caution">
    <text evidence="2">The sequence shown here is derived from an EMBL/GenBank/DDBJ whole genome shotgun (WGS) entry which is preliminary data.</text>
</comment>
<accession>A0A8J5G7Q0</accession>
<feature type="transmembrane region" description="Helical" evidence="1">
    <location>
        <begin position="111"/>
        <end position="134"/>
    </location>
</feature>
<gene>
    <name evidence="2" type="ORF">ZIOFF_041925</name>
</gene>
<sequence>MSRFGRWAPFPDRWRLHHRARRRGGELFAWLDGCINVSVVYIAFGSLQCYRRCRCRRSRLDWTRASRGSEVATLARFLTPPLCASPSSFAFPTMSNSSSSSTFPTILRPCFLSLVLFALLTCGALGGGSHVIIVPSAFQ</sequence>
<keyword evidence="3" id="KW-1185">Reference proteome</keyword>
<evidence type="ECO:0000313" key="3">
    <source>
        <dbReference type="Proteomes" id="UP000734854"/>
    </source>
</evidence>
<dbReference type="AlphaFoldDB" id="A0A8J5G7Q0"/>
<dbReference type="Proteomes" id="UP000734854">
    <property type="component" value="Unassembled WGS sequence"/>
</dbReference>
<protein>
    <submittedName>
        <fullName evidence="2">Uncharacterized protein</fullName>
    </submittedName>
</protein>
<reference evidence="2 3" key="1">
    <citation type="submission" date="2020-08" db="EMBL/GenBank/DDBJ databases">
        <title>Plant Genome Project.</title>
        <authorList>
            <person name="Zhang R.-G."/>
        </authorList>
    </citation>
    <scope>NUCLEOTIDE SEQUENCE [LARGE SCALE GENOMIC DNA]</scope>
    <source>
        <tissue evidence="2">Rhizome</tissue>
    </source>
</reference>
<keyword evidence="1" id="KW-1133">Transmembrane helix</keyword>
<keyword evidence="1" id="KW-0472">Membrane</keyword>
<evidence type="ECO:0000313" key="2">
    <source>
        <dbReference type="EMBL" id="KAG6502038.1"/>
    </source>
</evidence>
<evidence type="ECO:0000256" key="1">
    <source>
        <dbReference type="SAM" id="Phobius"/>
    </source>
</evidence>
<dbReference type="EMBL" id="JACMSC010000011">
    <property type="protein sequence ID" value="KAG6502038.1"/>
    <property type="molecule type" value="Genomic_DNA"/>
</dbReference>
<name>A0A8J5G7Q0_ZINOF</name>
<organism evidence="2 3">
    <name type="scientific">Zingiber officinale</name>
    <name type="common">Ginger</name>
    <name type="synonym">Amomum zingiber</name>
    <dbReference type="NCBI Taxonomy" id="94328"/>
    <lineage>
        <taxon>Eukaryota</taxon>
        <taxon>Viridiplantae</taxon>
        <taxon>Streptophyta</taxon>
        <taxon>Embryophyta</taxon>
        <taxon>Tracheophyta</taxon>
        <taxon>Spermatophyta</taxon>
        <taxon>Magnoliopsida</taxon>
        <taxon>Liliopsida</taxon>
        <taxon>Zingiberales</taxon>
        <taxon>Zingiberaceae</taxon>
        <taxon>Zingiber</taxon>
    </lineage>
</organism>